<dbReference type="Proteomes" id="UP000822688">
    <property type="component" value="Chromosome 1"/>
</dbReference>
<dbReference type="EMBL" id="CM026421">
    <property type="protein sequence ID" value="KAG0592659.1"/>
    <property type="molecule type" value="Genomic_DNA"/>
</dbReference>
<evidence type="ECO:0000313" key="2">
    <source>
        <dbReference type="Proteomes" id="UP000822688"/>
    </source>
</evidence>
<comment type="caution">
    <text evidence="1">The sequence shown here is derived from an EMBL/GenBank/DDBJ whole genome shotgun (WGS) entry which is preliminary data.</text>
</comment>
<evidence type="ECO:0000313" key="1">
    <source>
        <dbReference type="EMBL" id="KAG0592659.1"/>
    </source>
</evidence>
<gene>
    <name evidence="1" type="ORF">KC19_1G270800</name>
</gene>
<protein>
    <submittedName>
        <fullName evidence="1">Uncharacterized protein</fullName>
    </submittedName>
</protein>
<keyword evidence="2" id="KW-1185">Reference proteome</keyword>
<dbReference type="AlphaFoldDB" id="A0A8T0JCN1"/>
<accession>A0A8T0JCN1</accession>
<sequence length="47" mass="5308">MVVQPLAWQPLGVLVRPTVNLVLPQHWWQASRYQGVERVVSLGSALK</sequence>
<organism evidence="1 2">
    <name type="scientific">Ceratodon purpureus</name>
    <name type="common">Fire moss</name>
    <name type="synonym">Dicranum purpureum</name>
    <dbReference type="NCBI Taxonomy" id="3225"/>
    <lineage>
        <taxon>Eukaryota</taxon>
        <taxon>Viridiplantae</taxon>
        <taxon>Streptophyta</taxon>
        <taxon>Embryophyta</taxon>
        <taxon>Bryophyta</taxon>
        <taxon>Bryophytina</taxon>
        <taxon>Bryopsida</taxon>
        <taxon>Dicranidae</taxon>
        <taxon>Pseudoditrichales</taxon>
        <taxon>Ditrichaceae</taxon>
        <taxon>Ceratodon</taxon>
    </lineage>
</organism>
<name>A0A8T0JCN1_CERPU</name>
<proteinExistence type="predicted"/>
<reference evidence="1" key="1">
    <citation type="submission" date="2020-06" db="EMBL/GenBank/DDBJ databases">
        <title>WGS assembly of Ceratodon purpureus strain R40.</title>
        <authorList>
            <person name="Carey S.B."/>
            <person name="Jenkins J."/>
            <person name="Shu S."/>
            <person name="Lovell J.T."/>
            <person name="Sreedasyam A."/>
            <person name="Maumus F."/>
            <person name="Tiley G.P."/>
            <person name="Fernandez-Pozo N."/>
            <person name="Barry K."/>
            <person name="Chen C."/>
            <person name="Wang M."/>
            <person name="Lipzen A."/>
            <person name="Daum C."/>
            <person name="Saski C.A."/>
            <person name="Payton A.C."/>
            <person name="Mcbreen J.C."/>
            <person name="Conrad R.E."/>
            <person name="Kollar L.M."/>
            <person name="Olsson S."/>
            <person name="Huttunen S."/>
            <person name="Landis J.B."/>
            <person name="Wickett N.J."/>
            <person name="Johnson M.G."/>
            <person name="Rensing S.A."/>
            <person name="Grimwood J."/>
            <person name="Schmutz J."/>
            <person name="Mcdaniel S.F."/>
        </authorList>
    </citation>
    <scope>NUCLEOTIDE SEQUENCE</scope>
    <source>
        <strain evidence="1">R40</strain>
    </source>
</reference>